<proteinExistence type="predicted"/>
<dbReference type="Proteomes" id="UP000774130">
    <property type="component" value="Unassembled WGS sequence"/>
</dbReference>
<evidence type="ECO:0000313" key="2">
    <source>
        <dbReference type="Proteomes" id="UP000774130"/>
    </source>
</evidence>
<sequence length="1158" mass="127025">MSKKISYFMAIILFFFLLFENVTTVDASQLILSPNIDNKTYESSPSGIKEILQDILSTPTKDAFTIQMSGNLDLSKAANLTNDEKTENPDQINFVSVSNPISFIGAEDTEIILPKETYFGSSLTLSNMKLTGEAIFANGHPLKFENVRQMGKVQIFGGGKQFCQGNSSLSFKNVQGENFEIIGGNQTGTFIGNSQTNIEKLTGNLKLVGGNQTGSFEGDIVNQIHFVDGRQDLFGGGEGTEATPVEVTGTINNRINSQSSEMILNQYVGGVCYGKTGGITNSITGLGQFDSVEPLIGGSLTGGIISQSDAIKNTIDTRNFSKGEKIFVGGNRYKGKIIGHITNQIQAGKVNRGSFSCISGAGGLNIIKAPLTNSPKLIPSVDRSNFQNLTEEERQYDQMSTNQRFQLAKEKTNFLVEGNVRTELLNGCVSSTNNPIRAGTNAGVIKGNTEIIVGEYTGELGGEGFVYSKERALEAENEGKTSSNFLVSAKDLSITGGNGNSGDDLTFSTSCYQLGNQSVKLNNSLVKKLLGASYSGVIEGDSLVQIYQGQTEQVSAGGMACYRHYGSSLVEMKGGSNTRDLYGGSEGNRLQKGDAQIKIYDGEFFGDIGAGSGRFRGNQLQADSDVQIFGGVFNPEARIFGGFENKGFINGNTNVTIDVPKENNFFLAPGLKIIAGRPQTMSNDQEIGNRTSSSQLILKTYRKFEDLSLFIDEHEDYSLFRTRKNKIIVDAPNGNFESINGVGQAVSIYRIELDLKINSCEQLIPAKESLNNNVHSEDASKITLRQSCSIENISNFTQLNLCEGVTLSTETILNSSAATDENFKKSYANFGVLNLSAGSHLSCNNLKTQLIRIIESAKITSPSGVNKLMLKELAIEQQLFWQEKAKEALNEDEKGGRIFGEQAGVDIFTFVEQPIENSLNPTNFIGFSFDGTSLTGDTSNQFGRGIRALIVDGKVQSGLGDIQLKSFDWQEELWDGSRRFVQLEKNVEDPEIVFSENFLKARIQMNQLEYETITDQSWKIPKIAYYQVFADFSQNTGELLLVEVPTQIDFGKHVLYQKEKFTPTVTGQIKIKDKRLLQTDYQLQLKVKENQIGSFFYQTEEQLYNLSEDTTILAGQGDFVTGFPETKAAVFCEIPKNKQKVGQHSTIFQWTLVENPEN</sequence>
<reference evidence="1 2" key="1">
    <citation type="submission" date="2021-06" db="EMBL/GenBank/DDBJ databases">
        <title>Enterococcus alishanensis sp. nov., a novel lactic acid bacterium isolated from fresh coffee beans.</title>
        <authorList>
            <person name="Chen Y.-S."/>
        </authorList>
    </citation>
    <scope>NUCLEOTIDE SEQUENCE [LARGE SCALE GENOMIC DNA]</scope>
    <source>
        <strain evidence="1 2">ALS3</strain>
    </source>
</reference>
<keyword evidence="2" id="KW-1185">Reference proteome</keyword>
<gene>
    <name evidence="1" type="ORF">KUA55_10705</name>
</gene>
<name>A0ABS6TE38_9ENTE</name>
<dbReference type="RefSeq" id="WP_218326253.1">
    <property type="nucleotide sequence ID" value="NZ_JAHUZB010000004.1"/>
</dbReference>
<evidence type="ECO:0008006" key="3">
    <source>
        <dbReference type="Google" id="ProtNLM"/>
    </source>
</evidence>
<dbReference type="EMBL" id="JAHUZB010000004">
    <property type="protein sequence ID" value="MBV7391152.1"/>
    <property type="molecule type" value="Genomic_DNA"/>
</dbReference>
<organism evidence="1 2">
    <name type="scientific">Enterococcus alishanensis</name>
    <dbReference type="NCBI Taxonomy" id="1303817"/>
    <lineage>
        <taxon>Bacteria</taxon>
        <taxon>Bacillati</taxon>
        <taxon>Bacillota</taxon>
        <taxon>Bacilli</taxon>
        <taxon>Lactobacillales</taxon>
        <taxon>Enterococcaceae</taxon>
        <taxon>Enterococcus</taxon>
    </lineage>
</organism>
<protein>
    <recommendedName>
        <fullName evidence="3">WxL domain-containing protein</fullName>
    </recommendedName>
</protein>
<accession>A0ABS6TE38</accession>
<evidence type="ECO:0000313" key="1">
    <source>
        <dbReference type="EMBL" id="MBV7391152.1"/>
    </source>
</evidence>
<comment type="caution">
    <text evidence="1">The sequence shown here is derived from an EMBL/GenBank/DDBJ whole genome shotgun (WGS) entry which is preliminary data.</text>
</comment>